<evidence type="ECO:0000256" key="4">
    <source>
        <dbReference type="PROSITE-ProRule" id="PRU01363"/>
    </source>
</evidence>
<dbReference type="STRING" id="671987.R0KFI8"/>
<dbReference type="InterPro" id="IPR001227">
    <property type="entry name" value="Ac_transferase_dom_sf"/>
</dbReference>
<feature type="active site" description="Proton donor; for dehydratase activity" evidence="4">
    <location>
        <position position="1523"/>
    </location>
</feature>
<dbReference type="Gene3D" id="3.40.366.10">
    <property type="entry name" value="Malonyl-Coenzyme A Acyl Carrier Protein, domain 2"/>
    <property type="match status" value="1"/>
</dbReference>
<gene>
    <name evidence="8" type="ORF">SETTUDRAFT_152662</name>
</gene>
<dbReference type="GO" id="GO:0044550">
    <property type="term" value="P:secondary metabolite biosynthetic process"/>
    <property type="evidence" value="ECO:0007669"/>
    <property type="project" value="TreeGrafter"/>
</dbReference>
<dbReference type="eggNOG" id="KOG1202">
    <property type="taxonomic scope" value="Eukaryota"/>
</dbReference>
<dbReference type="GO" id="GO:0031177">
    <property type="term" value="F:phosphopantetheine binding"/>
    <property type="evidence" value="ECO:0007669"/>
    <property type="project" value="InterPro"/>
</dbReference>
<dbReference type="NCBIfam" id="TIGR04532">
    <property type="entry name" value="PT_fungal_PKS"/>
    <property type="match status" value="1"/>
</dbReference>
<dbReference type="Pfam" id="PF16073">
    <property type="entry name" value="SAT"/>
    <property type="match status" value="1"/>
</dbReference>
<reference evidence="8 9" key="2">
    <citation type="journal article" date="2013" name="PLoS Genet.">
        <title>Comparative genome structure, secondary metabolite, and effector coding capacity across Cochliobolus pathogens.</title>
        <authorList>
            <person name="Condon B.J."/>
            <person name="Leng Y."/>
            <person name="Wu D."/>
            <person name="Bushley K.E."/>
            <person name="Ohm R.A."/>
            <person name="Otillar R."/>
            <person name="Martin J."/>
            <person name="Schackwitz W."/>
            <person name="Grimwood J."/>
            <person name="MohdZainudin N."/>
            <person name="Xue C."/>
            <person name="Wang R."/>
            <person name="Manning V.A."/>
            <person name="Dhillon B."/>
            <person name="Tu Z.J."/>
            <person name="Steffenson B.J."/>
            <person name="Salamov A."/>
            <person name="Sun H."/>
            <person name="Lowry S."/>
            <person name="LaButti K."/>
            <person name="Han J."/>
            <person name="Copeland A."/>
            <person name="Lindquist E."/>
            <person name="Barry K."/>
            <person name="Schmutz J."/>
            <person name="Baker S.E."/>
            <person name="Ciuffetti L.M."/>
            <person name="Grigoriev I.V."/>
            <person name="Zhong S."/>
            <person name="Turgeon B.G."/>
        </authorList>
    </citation>
    <scope>NUCLEOTIDE SEQUENCE [LARGE SCALE GENOMIC DNA]</scope>
    <source>
        <strain evidence="9">28A</strain>
    </source>
</reference>
<dbReference type="InterPro" id="IPR009081">
    <property type="entry name" value="PP-bd_ACP"/>
</dbReference>
<feature type="domain" description="Ketosynthase family 3 (KS3)" evidence="6">
    <location>
        <begin position="382"/>
        <end position="813"/>
    </location>
</feature>
<feature type="domain" description="PKS/mFAS DH" evidence="7">
    <location>
        <begin position="1292"/>
        <end position="1614"/>
    </location>
</feature>
<dbReference type="SMART" id="SM00825">
    <property type="entry name" value="PKS_KS"/>
    <property type="match status" value="1"/>
</dbReference>
<dbReference type="PROSITE" id="PS50075">
    <property type="entry name" value="CARRIER"/>
    <property type="match status" value="1"/>
</dbReference>
<dbReference type="InterPro" id="IPR032088">
    <property type="entry name" value="SAT"/>
</dbReference>
<dbReference type="SUPFAM" id="SSF53474">
    <property type="entry name" value="alpha/beta-Hydrolases"/>
    <property type="match status" value="1"/>
</dbReference>
<dbReference type="PANTHER" id="PTHR43775:SF37">
    <property type="entry name" value="SI:DKEY-61P9.11"/>
    <property type="match status" value="1"/>
</dbReference>
<dbReference type="Pfam" id="PF00550">
    <property type="entry name" value="PP-binding"/>
    <property type="match status" value="1"/>
</dbReference>
<dbReference type="InterPro" id="IPR020841">
    <property type="entry name" value="PKS_Beta-ketoAc_synthase_dom"/>
</dbReference>
<evidence type="ECO:0000259" key="7">
    <source>
        <dbReference type="PROSITE" id="PS52019"/>
    </source>
</evidence>
<evidence type="ECO:0000256" key="2">
    <source>
        <dbReference type="ARBA" id="ARBA00022553"/>
    </source>
</evidence>
<dbReference type="Gene3D" id="3.10.129.110">
    <property type="entry name" value="Polyketide synthase dehydratase"/>
    <property type="match status" value="1"/>
</dbReference>
<accession>R0KFI8</accession>
<dbReference type="InterPro" id="IPR030918">
    <property type="entry name" value="PT_fungal_PKS"/>
</dbReference>
<evidence type="ECO:0008006" key="10">
    <source>
        <dbReference type="Google" id="ProtNLM"/>
    </source>
</evidence>
<dbReference type="SMART" id="SM00823">
    <property type="entry name" value="PKS_PP"/>
    <property type="match status" value="1"/>
</dbReference>
<dbReference type="Pfam" id="PF22621">
    <property type="entry name" value="CurL-like_PKS_C"/>
    <property type="match status" value="1"/>
</dbReference>
<dbReference type="InterPro" id="IPR016039">
    <property type="entry name" value="Thiolase-like"/>
</dbReference>
<dbReference type="Proteomes" id="UP000016935">
    <property type="component" value="Unassembled WGS sequence"/>
</dbReference>
<dbReference type="Gene3D" id="3.30.70.3290">
    <property type="match status" value="1"/>
</dbReference>
<dbReference type="PANTHER" id="PTHR43775">
    <property type="entry name" value="FATTY ACID SYNTHASE"/>
    <property type="match status" value="1"/>
</dbReference>
<dbReference type="SUPFAM" id="SSF53901">
    <property type="entry name" value="Thiolase-like"/>
    <property type="match status" value="1"/>
</dbReference>
<dbReference type="Gene3D" id="3.40.50.1820">
    <property type="entry name" value="alpha/beta hydrolase"/>
    <property type="match status" value="1"/>
</dbReference>
<dbReference type="GO" id="GO:0006633">
    <property type="term" value="P:fatty acid biosynthetic process"/>
    <property type="evidence" value="ECO:0007669"/>
    <property type="project" value="TreeGrafter"/>
</dbReference>
<dbReference type="Pfam" id="PF00109">
    <property type="entry name" value="ketoacyl-synt"/>
    <property type="match status" value="1"/>
</dbReference>
<reference evidence="8 9" key="1">
    <citation type="journal article" date="2012" name="PLoS Pathog.">
        <title>Diverse lifestyles and strategies of plant pathogenesis encoded in the genomes of eighteen Dothideomycetes fungi.</title>
        <authorList>
            <person name="Ohm R.A."/>
            <person name="Feau N."/>
            <person name="Henrissat B."/>
            <person name="Schoch C.L."/>
            <person name="Horwitz B.A."/>
            <person name="Barry K.W."/>
            <person name="Condon B.J."/>
            <person name="Copeland A.C."/>
            <person name="Dhillon B."/>
            <person name="Glaser F."/>
            <person name="Hesse C.N."/>
            <person name="Kosti I."/>
            <person name="LaButti K."/>
            <person name="Lindquist E.A."/>
            <person name="Lucas S."/>
            <person name="Salamov A.A."/>
            <person name="Bradshaw R.E."/>
            <person name="Ciuffetti L."/>
            <person name="Hamelin R.C."/>
            <person name="Kema G.H.J."/>
            <person name="Lawrence C."/>
            <person name="Scott J.A."/>
            <person name="Spatafora J.W."/>
            <person name="Turgeon B.G."/>
            <person name="de Wit P.J.G.M."/>
            <person name="Zhong S."/>
            <person name="Goodwin S.B."/>
            <person name="Grigoriev I.V."/>
        </authorList>
    </citation>
    <scope>NUCLEOTIDE SEQUENCE [LARGE SCALE GENOMIC DNA]</scope>
    <source>
        <strain evidence="9">28A</strain>
    </source>
</reference>
<dbReference type="InterPro" id="IPR036736">
    <property type="entry name" value="ACP-like_sf"/>
</dbReference>
<evidence type="ECO:0000313" key="9">
    <source>
        <dbReference type="Proteomes" id="UP000016935"/>
    </source>
</evidence>
<sequence>MGDTHTHLLVFGDTATDRLSMIQALVRHSKSSPAARTFLQQARDKLDIEFAKLRPEERDWTRSESLLALAEEDADPDVPTSAFIPTVLAIVGRLGEIIVRAEKDPSILGSSANPTHILAFCSGQLAAVPLVAAQDTSELLPVTLEILTICVRYISLTKRLRSNLVAPHETGAWFVTYLGIQADRMQKILDEYHESHSVPSLQRIGIGVVSEGWVTLIGTPSSFSRLAAASPEIYNAPHIPTDVGGPSHTHHMPIPNVYEMVGTSPLLDRTIDWFKITMADPVGGGDPCRHTTLRDLVGEILVNILERPLRIDKATKTCTDRLRDVVSQTDKTCNLQVHEMGKTPHMSFVQKSLKGSNIAYDLVSSSVPAFVDPEFSTTRGSSDLVAIVGMGGRFPDNDTLDGFWEDLLEGKCHIKKIPKSRFDVDRYYDATHKLKNSTAAKEGGWLRDPGLFDNRFFNISPREAMQLDPVARLALTTTHEALEMAGYYPGATPSTNPDRVATFFGITGMDWTESLHQQGLDIYAVSSIAKAFITGRINYTYKFGRGCYSLDAACASSTTAITLGVQSLLSRDCDMALAGGGSIFSSPFAFSALSRSGMLAYEGGCRTFHDDADGYARSEGMGMVVLKRLEDALADNDNILGVIRGAARSYSTTSTSITHPSHVSQEKAFREVLGQTAVDPEEISYVEMHGTGTQAGDFEEMTSVLNVVGGQRNASNPLTVGAVKAAVGHGEGVAGVTSLIKALMMLKHGQIPPQPGVPFKINSKFPQLDKRHVHIALDQSQLRASPKARDEKVRMLVNSFDASGGICSLVLEEGPQLKGSTPPDPRTSHVVAVSARTPLSLQRNCEQLLAFLEKTPSTRLEHLAYTTTARRMHNALRKAFVASSMEDLKRQLIEHIQSSASQGNVQKPKVPKVVFLFTGQGSQYTAMGKTLYQTSKSFRSVLETYQVSTQTLGLPDFMPVIADDGFDLSTASPTQLQLAIVALELAVTTILRSWGIVPDVVMGHSLGEYAALCVGGVLSPSDTLYLVGQRAQLMEQHLESNAYGMLATRLSGHGLDAHIKKKQSQGAISTCCIACLNSPVNTVASGSIVDLTTLKDELAAEGVQTTLLRVPFGFHSNQVEPVLPEFQKLAEKVEFNMPRIPIVSSLTGDVVTETGVFNAQYLSRQAREPVNFVRALQSVEAAGFTGTQSLWVEAGPSPVLLGLAQKTLNIPASRMLPAFKQNEENWNTLGALLKASYENGMTVQWPTYHAEFVGSLRMLPDLPTYAWDYKDYWIPSDNGHKVKNQLPSSTLHMLEHESFDEASRTMKAVFSSETSTPSLRNAIEGHVVNGHKITPLGIFCEMALAASKYCLCRLDNSTSGEELDATTLRVMDITLEHPVLLDGSASPVILTSAVCSATDKTTKIVFEYKSEAGATPKPVGGCQVVFNLSSSKSAALSPAISQTVYLIKARMAQLRSLAARGQAHRLLRPVVYKMFGFYVKYSPSYHAIDEVILSTESEDAVASVTAPVTDEHAQHVCNPYLYDGVTHLSGFVINNGLRFDDSEVICIADGFSDSCMWQPLVAGKKYTTYVSLHEVPGSTGRFEGSCYIFGTEDGQLIGMYSGFRFRKMKKTVLDYVLGGSAKVAVRPRPIDHEHAVASIHPQPSAIADKDRNQSGHVVAVSRLAATAGNKPKVPAVQSNPVAYREHHLVDRIFDIAAAEAGCSAADMTDEACFDDLGIDSLLAIAVLSRCHHELNLDLPATFFLDNRTVGDAKQALAENHERADVLALSASHQVEEGFDKPTLAVDSKHISEVESAPKSIEMPAMPTQESFTSSQLASNDAFTHLQGPDSAGTMLFLFADESGSSSNYRQIPSLDLAIIVYGVNWAVASGTDSENESSIKSIAQTLASAISSGISSSRRVILGGVGVGGVLAVEVGGLLHNNIAGVIVLDPATASKDVIAQSMDRLKRMRILRPAQKKNMTLASDLVVAYKPASVENNGMKLITVVPTAGDLGVAREWGPSTVVHHVELESGAFLKKIDVLGEKLREVLGMLA</sequence>
<dbReference type="InterPro" id="IPR042104">
    <property type="entry name" value="PKS_dehydratase_sf"/>
</dbReference>
<dbReference type="GeneID" id="19397214"/>
<keyword evidence="1" id="KW-0596">Phosphopantetheine</keyword>
<dbReference type="EMBL" id="KB908481">
    <property type="protein sequence ID" value="EOA91583.1"/>
    <property type="molecule type" value="Genomic_DNA"/>
</dbReference>
<dbReference type="CDD" id="cd00833">
    <property type="entry name" value="PKS"/>
    <property type="match status" value="1"/>
</dbReference>
<feature type="region of interest" description="C-terminal hotdog fold" evidence="4">
    <location>
        <begin position="1462"/>
        <end position="1614"/>
    </location>
</feature>
<dbReference type="SUPFAM" id="SSF47336">
    <property type="entry name" value="ACP-like"/>
    <property type="match status" value="1"/>
</dbReference>
<dbReference type="SMART" id="SM00827">
    <property type="entry name" value="PKS_AT"/>
    <property type="match status" value="1"/>
</dbReference>
<dbReference type="Pfam" id="PF00698">
    <property type="entry name" value="Acyl_transf_1"/>
    <property type="match status" value="1"/>
</dbReference>
<dbReference type="SMR" id="R0KFI8"/>
<proteinExistence type="predicted"/>
<dbReference type="Gene3D" id="3.40.47.10">
    <property type="match status" value="1"/>
</dbReference>
<feature type="region of interest" description="N-terminal hotdog fold" evidence="4">
    <location>
        <begin position="1292"/>
        <end position="1433"/>
    </location>
</feature>
<evidence type="ECO:0000259" key="5">
    <source>
        <dbReference type="PROSITE" id="PS50075"/>
    </source>
</evidence>
<dbReference type="InterPro" id="IPR014031">
    <property type="entry name" value="Ketoacyl_synth_C"/>
</dbReference>
<keyword evidence="3" id="KW-0808">Transferase</keyword>
<dbReference type="SUPFAM" id="SSF52151">
    <property type="entry name" value="FabD/lysophospholipase-like"/>
    <property type="match status" value="1"/>
</dbReference>
<dbReference type="InterPro" id="IPR050091">
    <property type="entry name" value="PKS_NRPS_Biosynth_Enz"/>
</dbReference>
<keyword evidence="2" id="KW-0597">Phosphoprotein</keyword>
<dbReference type="GO" id="GO:0004312">
    <property type="term" value="F:fatty acid synthase activity"/>
    <property type="evidence" value="ECO:0007669"/>
    <property type="project" value="TreeGrafter"/>
</dbReference>
<dbReference type="RefSeq" id="XP_008020736.1">
    <property type="nucleotide sequence ID" value="XM_008022545.1"/>
</dbReference>
<dbReference type="Gene3D" id="3.30.70.250">
    <property type="entry name" value="Malonyl-CoA ACP transacylase, ACP-binding"/>
    <property type="match status" value="1"/>
</dbReference>
<evidence type="ECO:0000256" key="3">
    <source>
        <dbReference type="ARBA" id="ARBA00022679"/>
    </source>
</evidence>
<dbReference type="PROSITE" id="PS52019">
    <property type="entry name" value="PKS_MFAS_DH"/>
    <property type="match status" value="1"/>
</dbReference>
<evidence type="ECO:0000256" key="1">
    <source>
        <dbReference type="ARBA" id="ARBA00022450"/>
    </source>
</evidence>
<dbReference type="OrthoDB" id="329835at2759"/>
<dbReference type="InterPro" id="IPR020806">
    <property type="entry name" value="PKS_PP-bd"/>
</dbReference>
<evidence type="ECO:0000259" key="6">
    <source>
        <dbReference type="PROSITE" id="PS52004"/>
    </source>
</evidence>
<dbReference type="InterPro" id="IPR029058">
    <property type="entry name" value="AB_hydrolase_fold"/>
</dbReference>
<dbReference type="InterPro" id="IPR016035">
    <property type="entry name" value="Acyl_Trfase/lysoPLipase"/>
</dbReference>
<protein>
    <recommendedName>
        <fullName evidence="10">Polyketide synthase</fullName>
    </recommendedName>
</protein>
<dbReference type="PROSITE" id="PS52004">
    <property type="entry name" value="KS3_2"/>
    <property type="match status" value="1"/>
</dbReference>
<evidence type="ECO:0000313" key="8">
    <source>
        <dbReference type="EMBL" id="EOA91583.1"/>
    </source>
</evidence>
<keyword evidence="9" id="KW-1185">Reference proteome</keyword>
<name>R0KFI8_EXST2</name>
<dbReference type="InterPro" id="IPR014043">
    <property type="entry name" value="Acyl_transferase_dom"/>
</dbReference>
<organism evidence="8 9">
    <name type="scientific">Exserohilum turcicum (strain 28A)</name>
    <name type="common">Northern leaf blight fungus</name>
    <name type="synonym">Setosphaeria turcica</name>
    <dbReference type="NCBI Taxonomy" id="671987"/>
    <lineage>
        <taxon>Eukaryota</taxon>
        <taxon>Fungi</taxon>
        <taxon>Dikarya</taxon>
        <taxon>Ascomycota</taxon>
        <taxon>Pezizomycotina</taxon>
        <taxon>Dothideomycetes</taxon>
        <taxon>Pleosporomycetidae</taxon>
        <taxon>Pleosporales</taxon>
        <taxon>Pleosporineae</taxon>
        <taxon>Pleosporaceae</taxon>
        <taxon>Exserohilum</taxon>
    </lineage>
</organism>
<dbReference type="InterPro" id="IPR014030">
    <property type="entry name" value="Ketoacyl_synth_N"/>
</dbReference>
<dbReference type="InterPro" id="IPR049900">
    <property type="entry name" value="PKS_mFAS_DH"/>
</dbReference>
<dbReference type="Gene3D" id="1.10.1200.10">
    <property type="entry name" value="ACP-like"/>
    <property type="match status" value="1"/>
</dbReference>
<feature type="active site" description="Proton acceptor; for dehydratase activity" evidence="4">
    <location>
        <position position="1326"/>
    </location>
</feature>
<dbReference type="HOGENOM" id="CLU_000022_6_4_1"/>
<dbReference type="Pfam" id="PF02801">
    <property type="entry name" value="Ketoacyl-synt_C"/>
    <property type="match status" value="1"/>
</dbReference>
<feature type="domain" description="Carrier" evidence="5">
    <location>
        <begin position="1679"/>
        <end position="1760"/>
    </location>
</feature>